<evidence type="ECO:0000256" key="7">
    <source>
        <dbReference type="SAM" id="Phobius"/>
    </source>
</evidence>
<feature type="transmembrane region" description="Helical" evidence="7">
    <location>
        <begin position="223"/>
        <end position="244"/>
    </location>
</feature>
<evidence type="ECO:0000256" key="5">
    <source>
        <dbReference type="ARBA" id="ARBA00023136"/>
    </source>
</evidence>
<name>A0AA40VNN3_9MICO</name>
<organism evidence="8 9">
    <name type="scientific">Microbacterium invictum</name>
    <dbReference type="NCBI Taxonomy" id="515415"/>
    <lineage>
        <taxon>Bacteria</taxon>
        <taxon>Bacillati</taxon>
        <taxon>Actinomycetota</taxon>
        <taxon>Actinomycetes</taxon>
        <taxon>Micrococcales</taxon>
        <taxon>Microbacteriaceae</taxon>
        <taxon>Microbacterium</taxon>
    </lineage>
</organism>
<dbReference type="AlphaFoldDB" id="A0AA40VNN3"/>
<feature type="region of interest" description="Disordered" evidence="6">
    <location>
        <begin position="1"/>
        <end position="28"/>
    </location>
</feature>
<accession>A0AA40VNN3</accession>
<evidence type="ECO:0000256" key="2">
    <source>
        <dbReference type="ARBA" id="ARBA00009773"/>
    </source>
</evidence>
<feature type="transmembrane region" description="Helical" evidence="7">
    <location>
        <begin position="326"/>
        <end position="348"/>
    </location>
</feature>
<dbReference type="GO" id="GO:0055085">
    <property type="term" value="P:transmembrane transport"/>
    <property type="evidence" value="ECO:0007669"/>
    <property type="project" value="TreeGrafter"/>
</dbReference>
<comment type="similarity">
    <text evidence="2">Belongs to the autoinducer-2 exporter (AI-2E) (TC 2.A.86) family.</text>
</comment>
<dbReference type="Pfam" id="PF01594">
    <property type="entry name" value="AI-2E_transport"/>
    <property type="match status" value="1"/>
</dbReference>
<evidence type="ECO:0000313" key="8">
    <source>
        <dbReference type="EMBL" id="MBB4141034.1"/>
    </source>
</evidence>
<feature type="transmembrane region" description="Helical" evidence="7">
    <location>
        <begin position="160"/>
        <end position="187"/>
    </location>
</feature>
<keyword evidence="3 7" id="KW-0812">Transmembrane</keyword>
<reference evidence="8 9" key="1">
    <citation type="submission" date="2020-08" db="EMBL/GenBank/DDBJ databases">
        <title>Sequencing the genomes of 1000 actinobacteria strains.</title>
        <authorList>
            <person name="Klenk H.-P."/>
        </authorList>
    </citation>
    <scope>NUCLEOTIDE SEQUENCE [LARGE SCALE GENOMIC DNA]</scope>
    <source>
        <strain evidence="8 9">DSM 19600</strain>
    </source>
</reference>
<dbReference type="Proteomes" id="UP000549113">
    <property type="component" value="Unassembled WGS sequence"/>
</dbReference>
<evidence type="ECO:0000256" key="6">
    <source>
        <dbReference type="SAM" id="MobiDB-lite"/>
    </source>
</evidence>
<dbReference type="EMBL" id="JACIFH010000001">
    <property type="protein sequence ID" value="MBB4141034.1"/>
    <property type="molecule type" value="Genomic_DNA"/>
</dbReference>
<dbReference type="PANTHER" id="PTHR21716:SF64">
    <property type="entry name" value="AI-2 TRANSPORT PROTEIN TQSA"/>
    <property type="match status" value="1"/>
</dbReference>
<evidence type="ECO:0000256" key="3">
    <source>
        <dbReference type="ARBA" id="ARBA00022692"/>
    </source>
</evidence>
<feature type="transmembrane region" description="Helical" evidence="7">
    <location>
        <begin position="285"/>
        <end position="306"/>
    </location>
</feature>
<protein>
    <submittedName>
        <fullName evidence="8">PurR-regulated permease PerM</fullName>
    </submittedName>
</protein>
<evidence type="ECO:0000313" key="9">
    <source>
        <dbReference type="Proteomes" id="UP000549113"/>
    </source>
</evidence>
<keyword evidence="4 7" id="KW-1133">Transmembrane helix</keyword>
<dbReference type="GO" id="GO:0016020">
    <property type="term" value="C:membrane"/>
    <property type="evidence" value="ECO:0007669"/>
    <property type="project" value="UniProtKB-SubCell"/>
</dbReference>
<dbReference type="InterPro" id="IPR002549">
    <property type="entry name" value="AI-2E-like"/>
</dbReference>
<evidence type="ECO:0000256" key="1">
    <source>
        <dbReference type="ARBA" id="ARBA00004141"/>
    </source>
</evidence>
<keyword evidence="5 7" id="KW-0472">Membrane</keyword>
<dbReference type="RefSeq" id="WP_183500564.1">
    <property type="nucleotide sequence ID" value="NZ_BAABCO010000004.1"/>
</dbReference>
<sequence length="403" mass="42409">MWPFAAKPKPKPAPAVGPPDDTSVDPPERAASTHRTAFILLAFGGAALASFGIAAIASIFASVFFALVLTICVYPVRRWLEARGVPRGLATVAVLVAVVALLAAFIGALIVSFGQFLTLLPQYTPQLEQWLTDVGVRLEGFGIGPDEVEAILSSFQPSVILGYLGGLAGSAAGLISSAVVLLTVLILMAADSSFSATIAAGITERRPAVGGAMVRFTNGVRRYMVVTTGLGLAQGLVNWAALAIMGIPGAALWGLLSFLCSFIPNIGYFIAIIPPIVFGALTGGWPLVIAVILVYGVFNAVIQSIVQPKVVGNAVSLSQTITFVSVLFWAVLLGPMGAILAVPLTLLVRMILIDSDPRTAWIRPALGEVDDAKRQMEAEDVARARARRLRRDQRRAGEGGERA</sequence>
<feature type="transmembrane region" description="Helical" evidence="7">
    <location>
        <begin position="250"/>
        <end position="273"/>
    </location>
</feature>
<gene>
    <name evidence="8" type="ORF">BKA10_002828</name>
</gene>
<keyword evidence="9" id="KW-1185">Reference proteome</keyword>
<proteinExistence type="inferred from homology"/>
<evidence type="ECO:0000256" key="4">
    <source>
        <dbReference type="ARBA" id="ARBA00022989"/>
    </source>
</evidence>
<feature type="transmembrane region" description="Helical" evidence="7">
    <location>
        <begin position="88"/>
        <end position="113"/>
    </location>
</feature>
<comment type="caution">
    <text evidence="8">The sequence shown here is derived from an EMBL/GenBank/DDBJ whole genome shotgun (WGS) entry which is preliminary data.</text>
</comment>
<dbReference type="PANTHER" id="PTHR21716">
    <property type="entry name" value="TRANSMEMBRANE PROTEIN"/>
    <property type="match status" value="1"/>
</dbReference>
<comment type="subcellular location">
    <subcellularLocation>
        <location evidence="1">Membrane</location>
        <topology evidence="1">Multi-pass membrane protein</topology>
    </subcellularLocation>
</comment>